<evidence type="ECO:0000259" key="12">
    <source>
        <dbReference type="Pfam" id="PF00266"/>
    </source>
</evidence>
<comment type="catalytic activity">
    <reaction evidence="10">
        <text>(sulfur carrier)-H + L-cysteine = (sulfur carrier)-SH + L-alanine</text>
        <dbReference type="Rhea" id="RHEA:43892"/>
        <dbReference type="Rhea" id="RHEA-COMP:14737"/>
        <dbReference type="Rhea" id="RHEA-COMP:14739"/>
        <dbReference type="ChEBI" id="CHEBI:29917"/>
        <dbReference type="ChEBI" id="CHEBI:35235"/>
        <dbReference type="ChEBI" id="CHEBI:57972"/>
        <dbReference type="ChEBI" id="CHEBI:64428"/>
        <dbReference type="EC" id="2.8.1.7"/>
    </reaction>
</comment>
<dbReference type="Gene3D" id="1.10.260.50">
    <property type="match status" value="1"/>
</dbReference>
<dbReference type="PANTHER" id="PTHR11601">
    <property type="entry name" value="CYSTEINE DESULFURYLASE FAMILY MEMBER"/>
    <property type="match status" value="1"/>
</dbReference>
<dbReference type="GO" id="GO:0051536">
    <property type="term" value="F:iron-sulfur cluster binding"/>
    <property type="evidence" value="ECO:0007669"/>
    <property type="project" value="UniProtKB-KW"/>
</dbReference>
<dbReference type="EC" id="2.8.1.7" evidence="4"/>
<dbReference type="PIRSF" id="PIRSF005572">
    <property type="entry name" value="NifS"/>
    <property type="match status" value="1"/>
</dbReference>
<dbReference type="PANTHER" id="PTHR11601:SF34">
    <property type="entry name" value="CYSTEINE DESULFURASE"/>
    <property type="match status" value="1"/>
</dbReference>
<sequence length="375" mass="40455">MIYLDYNATTPVAPEAVEAMLPFVREEFGNPSSDHLWGRRAREAVARARREVAALLGARPEEIVFTGSATEANNTVLKGVAWHYGRGHIIASAVEHPAVTQPLSYLLAEGFEVSLVPVDGTGRVDPDAVRRALRPETILISIMHANNETGAIQPISDIGALAREAGVWFHTDAAQSVGKIPVNVDELKVDFLTLAGHKFYAPKGIGGLYVRSGCRFVPLLHGGGQEEGRRSGTENVPHIVALGEACRLARQRLPQDQVHLQTLRDRLHERLQKGFPELVLNGPEKDRLPNTLNISFPGLSGRAILEGIPELAASLGSACHGAEEKPSPVLTAMGMSPAVALGTLRLSVGRPTTLAEVEQAADLILARIRQLRQGR</sequence>
<dbReference type="FunFam" id="3.40.640.10:FF:000084">
    <property type="entry name" value="IscS-like cysteine desulfurase"/>
    <property type="match status" value="1"/>
</dbReference>
<keyword evidence="9" id="KW-0411">Iron-sulfur</keyword>
<feature type="domain" description="Aminotransferase class V" evidence="12">
    <location>
        <begin position="2"/>
        <end position="359"/>
    </location>
</feature>
<gene>
    <name evidence="13" type="ORF">ENV62_06220</name>
</gene>
<comment type="caution">
    <text evidence="13">The sequence shown here is derived from an EMBL/GenBank/DDBJ whole genome shotgun (WGS) entry which is preliminary data.</text>
</comment>
<protein>
    <recommendedName>
        <fullName evidence="4">cysteine desulfurase</fullName>
        <ecNumber evidence="4">2.8.1.7</ecNumber>
    </recommendedName>
</protein>
<comment type="similarity">
    <text evidence="3">Belongs to the class-V pyridoxal-phosphate-dependent aminotransferase family. NifS/IscS subfamily.</text>
</comment>
<keyword evidence="6" id="KW-0479">Metal-binding</keyword>
<organism evidence="13">
    <name type="scientific">Desulfobacca acetoxidans</name>
    <dbReference type="NCBI Taxonomy" id="60893"/>
    <lineage>
        <taxon>Bacteria</taxon>
        <taxon>Pseudomonadati</taxon>
        <taxon>Thermodesulfobacteriota</taxon>
        <taxon>Desulfobaccia</taxon>
        <taxon>Desulfobaccales</taxon>
        <taxon>Desulfobaccaceae</taxon>
        <taxon>Desulfobacca</taxon>
    </lineage>
</organism>
<dbReference type="Gene3D" id="3.40.640.10">
    <property type="entry name" value="Type I PLP-dependent aspartate aminotransferase-like (Major domain)"/>
    <property type="match status" value="1"/>
</dbReference>
<comment type="function">
    <text evidence="2">Catalyzes the removal of elemental sulfur atoms from cysteine to produce alanine. Seems to participate in the biosynthesis of the nitrogenase metalloclusters by providing the inorganic sulfur required for the Fe-S core formation.</text>
</comment>
<evidence type="ECO:0000256" key="5">
    <source>
        <dbReference type="ARBA" id="ARBA00022679"/>
    </source>
</evidence>
<dbReference type="InterPro" id="IPR015421">
    <property type="entry name" value="PyrdxlP-dep_Trfase_major"/>
</dbReference>
<accession>A0A7C3WR32</accession>
<evidence type="ECO:0000256" key="11">
    <source>
        <dbReference type="RuleBase" id="RU004504"/>
    </source>
</evidence>
<dbReference type="InterPro" id="IPR016454">
    <property type="entry name" value="Cysteine_dSase"/>
</dbReference>
<keyword evidence="5" id="KW-0808">Transferase</keyword>
<comment type="cofactor">
    <cofactor evidence="1 11">
        <name>pyridoxal 5'-phosphate</name>
        <dbReference type="ChEBI" id="CHEBI:597326"/>
    </cofactor>
</comment>
<evidence type="ECO:0000256" key="6">
    <source>
        <dbReference type="ARBA" id="ARBA00022723"/>
    </source>
</evidence>
<evidence type="ECO:0000256" key="7">
    <source>
        <dbReference type="ARBA" id="ARBA00022898"/>
    </source>
</evidence>
<dbReference type="EMBL" id="DTHB01000043">
    <property type="protein sequence ID" value="HGB14814.1"/>
    <property type="molecule type" value="Genomic_DNA"/>
</dbReference>
<dbReference type="PROSITE" id="PS00595">
    <property type="entry name" value="AA_TRANSFER_CLASS_5"/>
    <property type="match status" value="1"/>
</dbReference>
<evidence type="ECO:0000256" key="8">
    <source>
        <dbReference type="ARBA" id="ARBA00023004"/>
    </source>
</evidence>
<evidence type="ECO:0000313" key="13">
    <source>
        <dbReference type="EMBL" id="HGB14814.1"/>
    </source>
</evidence>
<dbReference type="InterPro" id="IPR015422">
    <property type="entry name" value="PyrdxlP-dep_Trfase_small"/>
</dbReference>
<reference evidence="13" key="1">
    <citation type="journal article" date="2020" name="mSystems">
        <title>Genome- and Community-Level Interaction Insights into Carbon Utilization and Element Cycling Functions of Hydrothermarchaeota in Hydrothermal Sediment.</title>
        <authorList>
            <person name="Zhou Z."/>
            <person name="Liu Y."/>
            <person name="Xu W."/>
            <person name="Pan J."/>
            <person name="Luo Z.H."/>
            <person name="Li M."/>
        </authorList>
    </citation>
    <scope>NUCLEOTIDE SEQUENCE [LARGE SCALE GENOMIC DNA]</scope>
    <source>
        <strain evidence="13">SpSt-776</strain>
    </source>
</reference>
<evidence type="ECO:0000256" key="4">
    <source>
        <dbReference type="ARBA" id="ARBA00012239"/>
    </source>
</evidence>
<evidence type="ECO:0000256" key="9">
    <source>
        <dbReference type="ARBA" id="ARBA00023014"/>
    </source>
</evidence>
<keyword evidence="7" id="KW-0663">Pyridoxal phosphate</keyword>
<dbReference type="SUPFAM" id="SSF53383">
    <property type="entry name" value="PLP-dependent transferases"/>
    <property type="match status" value="1"/>
</dbReference>
<evidence type="ECO:0000256" key="2">
    <source>
        <dbReference type="ARBA" id="ARBA00003120"/>
    </source>
</evidence>
<evidence type="ECO:0000256" key="1">
    <source>
        <dbReference type="ARBA" id="ARBA00001933"/>
    </source>
</evidence>
<dbReference type="InterPro" id="IPR015424">
    <property type="entry name" value="PyrdxlP-dep_Trfase"/>
</dbReference>
<proteinExistence type="inferred from homology"/>
<dbReference type="Gene3D" id="3.90.1150.10">
    <property type="entry name" value="Aspartate Aminotransferase, domain 1"/>
    <property type="match status" value="1"/>
</dbReference>
<dbReference type="GO" id="GO:0046872">
    <property type="term" value="F:metal ion binding"/>
    <property type="evidence" value="ECO:0007669"/>
    <property type="project" value="UniProtKB-KW"/>
</dbReference>
<dbReference type="InterPro" id="IPR020578">
    <property type="entry name" value="Aminotrans_V_PyrdxlP_BS"/>
</dbReference>
<dbReference type="AlphaFoldDB" id="A0A7C3WR32"/>
<dbReference type="Pfam" id="PF00266">
    <property type="entry name" value="Aminotran_5"/>
    <property type="match status" value="1"/>
</dbReference>
<dbReference type="GO" id="GO:0031071">
    <property type="term" value="F:cysteine desulfurase activity"/>
    <property type="evidence" value="ECO:0007669"/>
    <property type="project" value="UniProtKB-EC"/>
</dbReference>
<dbReference type="InterPro" id="IPR000192">
    <property type="entry name" value="Aminotrans_V_dom"/>
</dbReference>
<name>A0A7C3WR32_9BACT</name>
<keyword evidence="8" id="KW-0408">Iron</keyword>
<evidence type="ECO:0000256" key="3">
    <source>
        <dbReference type="ARBA" id="ARBA00006490"/>
    </source>
</evidence>
<evidence type="ECO:0000256" key="10">
    <source>
        <dbReference type="ARBA" id="ARBA00050776"/>
    </source>
</evidence>